<dbReference type="PANTHER" id="PTHR42978:SF3">
    <property type="entry name" value="BLR3078 PROTEIN"/>
    <property type="match status" value="1"/>
</dbReference>
<feature type="chain" id="PRO_5019260711" evidence="5">
    <location>
        <begin position="22"/>
        <end position="287"/>
    </location>
</feature>
<protein>
    <submittedName>
        <fullName evidence="7">MBL fold metallo-hydrolase</fullName>
    </submittedName>
</protein>
<evidence type="ECO:0000259" key="6">
    <source>
        <dbReference type="SMART" id="SM00849"/>
    </source>
</evidence>
<dbReference type="RefSeq" id="WP_119954281.1">
    <property type="nucleotide sequence ID" value="NZ_QYUR01000002.1"/>
</dbReference>
<evidence type="ECO:0000256" key="2">
    <source>
        <dbReference type="ARBA" id="ARBA00022723"/>
    </source>
</evidence>
<keyword evidence="8" id="KW-1185">Reference proteome</keyword>
<dbReference type="EMBL" id="QYUR01000002">
    <property type="protein sequence ID" value="RJG13730.1"/>
    <property type="molecule type" value="Genomic_DNA"/>
</dbReference>
<keyword evidence="5" id="KW-0732">Signal</keyword>
<organism evidence="7 8">
    <name type="scientific">Pseudomonas cavernicola</name>
    <dbReference type="NCBI Taxonomy" id="2320866"/>
    <lineage>
        <taxon>Bacteria</taxon>
        <taxon>Pseudomonadati</taxon>
        <taxon>Pseudomonadota</taxon>
        <taxon>Gammaproteobacteria</taxon>
        <taxon>Pseudomonadales</taxon>
        <taxon>Pseudomonadaceae</taxon>
        <taxon>Pseudomonas</taxon>
    </lineage>
</organism>
<comment type="caution">
    <text evidence="7">The sequence shown here is derived from an EMBL/GenBank/DDBJ whole genome shotgun (WGS) entry which is preliminary data.</text>
</comment>
<feature type="signal peptide" evidence="5">
    <location>
        <begin position="1"/>
        <end position="21"/>
    </location>
</feature>
<evidence type="ECO:0000256" key="5">
    <source>
        <dbReference type="SAM" id="SignalP"/>
    </source>
</evidence>
<name>A0A418XMM9_9PSED</name>
<dbReference type="PANTHER" id="PTHR42978">
    <property type="entry name" value="QUORUM-QUENCHING LACTONASE YTNP-RELATED-RELATED"/>
    <property type="match status" value="1"/>
</dbReference>
<dbReference type="GO" id="GO:0016787">
    <property type="term" value="F:hydrolase activity"/>
    <property type="evidence" value="ECO:0007669"/>
    <property type="project" value="UniProtKB-KW"/>
</dbReference>
<dbReference type="OrthoDB" id="5443440at2"/>
<dbReference type="AlphaFoldDB" id="A0A418XMM9"/>
<gene>
    <name evidence="7" type="ORF">D3879_11000</name>
</gene>
<dbReference type="Pfam" id="PF00753">
    <property type="entry name" value="Lactamase_B"/>
    <property type="match status" value="1"/>
</dbReference>
<evidence type="ECO:0000313" key="8">
    <source>
        <dbReference type="Proteomes" id="UP000284021"/>
    </source>
</evidence>
<dbReference type="SUPFAM" id="SSF56281">
    <property type="entry name" value="Metallo-hydrolase/oxidoreductase"/>
    <property type="match status" value="1"/>
</dbReference>
<keyword evidence="4" id="KW-0862">Zinc</keyword>
<dbReference type="Proteomes" id="UP000284021">
    <property type="component" value="Unassembled WGS sequence"/>
</dbReference>
<reference evidence="7 8" key="1">
    <citation type="submission" date="2018-09" db="EMBL/GenBank/DDBJ databases">
        <authorList>
            <person name="Zhu H."/>
        </authorList>
    </citation>
    <scope>NUCLEOTIDE SEQUENCE [LARGE SCALE GENOMIC DNA]</scope>
    <source>
        <strain evidence="7 8">K1S02-6</strain>
    </source>
</reference>
<keyword evidence="3 7" id="KW-0378">Hydrolase</keyword>
<dbReference type="CDD" id="cd07730">
    <property type="entry name" value="metallo-hydrolase-like_MBL-fold"/>
    <property type="match status" value="1"/>
</dbReference>
<keyword evidence="2" id="KW-0479">Metal-binding</keyword>
<evidence type="ECO:0000313" key="7">
    <source>
        <dbReference type="EMBL" id="RJG13730.1"/>
    </source>
</evidence>
<evidence type="ECO:0000256" key="4">
    <source>
        <dbReference type="ARBA" id="ARBA00022833"/>
    </source>
</evidence>
<evidence type="ECO:0000256" key="3">
    <source>
        <dbReference type="ARBA" id="ARBA00022801"/>
    </source>
</evidence>
<accession>A0A418XMM9</accession>
<dbReference type="InterPro" id="IPR036866">
    <property type="entry name" value="RibonucZ/Hydroxyglut_hydro"/>
</dbReference>
<comment type="similarity">
    <text evidence="1">Belongs to the metallo-beta-lactamase superfamily.</text>
</comment>
<feature type="domain" description="Metallo-beta-lactamase" evidence="6">
    <location>
        <begin position="54"/>
        <end position="271"/>
    </location>
</feature>
<dbReference type="InterPro" id="IPR001279">
    <property type="entry name" value="Metallo-B-lactamas"/>
</dbReference>
<evidence type="ECO:0000256" key="1">
    <source>
        <dbReference type="ARBA" id="ARBA00007749"/>
    </source>
</evidence>
<dbReference type="Gene3D" id="3.60.15.10">
    <property type="entry name" value="Ribonuclease Z/Hydroxyacylglutathione hydrolase-like"/>
    <property type="match status" value="1"/>
</dbReference>
<dbReference type="InterPro" id="IPR051013">
    <property type="entry name" value="MBL_superfamily_lactonases"/>
</dbReference>
<dbReference type="GO" id="GO:0046872">
    <property type="term" value="F:metal ion binding"/>
    <property type="evidence" value="ECO:0007669"/>
    <property type="project" value="UniProtKB-KW"/>
</dbReference>
<dbReference type="SMART" id="SM00849">
    <property type="entry name" value="Lactamase_B"/>
    <property type="match status" value="1"/>
</dbReference>
<sequence>MRLLSLALVTLLSLTSLPGAAAGLRFSLVKTAETETLDAFTVEGGKWTEKVTLNHVAVLIEHHAATLLFDTGLGRQIDSQFAEMPLWDKPLLQYGPVVPARDQLDKDGIRIDRILLSHAHWDHASGLADFPEVPVWAPYEEIEFSQISTPPAVLPSQFKHPVKWLPFTFQSAAFMGFPASLDMFGDGSVVLVPLTGHTPGSVGLFLTLEDGRRFFFTGDTSWRLEGFTGPHEKFWISRNMVDNDRKATRKVLEQVHQLMAKEPNLTVVPAHDAKVQQKLGFYPHWIE</sequence>
<proteinExistence type="inferred from homology"/>